<dbReference type="OrthoDB" id="5342184at2759"/>
<dbReference type="Proteomes" id="UP000799437">
    <property type="component" value="Unassembled WGS sequence"/>
</dbReference>
<organism evidence="1 2">
    <name type="scientific">Pseudovirgaria hyperparasitica</name>
    <dbReference type="NCBI Taxonomy" id="470096"/>
    <lineage>
        <taxon>Eukaryota</taxon>
        <taxon>Fungi</taxon>
        <taxon>Dikarya</taxon>
        <taxon>Ascomycota</taxon>
        <taxon>Pezizomycotina</taxon>
        <taxon>Dothideomycetes</taxon>
        <taxon>Dothideomycetes incertae sedis</taxon>
        <taxon>Acrospermales</taxon>
        <taxon>Acrospermaceae</taxon>
        <taxon>Pseudovirgaria</taxon>
    </lineage>
</organism>
<evidence type="ECO:0008006" key="3">
    <source>
        <dbReference type="Google" id="ProtNLM"/>
    </source>
</evidence>
<dbReference type="PANTHER" id="PTHR35040">
    <property type="match status" value="1"/>
</dbReference>
<accession>A0A6A6W9I2</accession>
<dbReference type="GeneID" id="54489250"/>
<dbReference type="PANTHER" id="PTHR35040:SF7">
    <property type="entry name" value="FIBRONECTIN TYPE-III DOMAIN-CONTAINING PROTEIN-RELATED"/>
    <property type="match status" value="1"/>
</dbReference>
<dbReference type="Pfam" id="PF12138">
    <property type="entry name" value="Spherulin4"/>
    <property type="match status" value="1"/>
</dbReference>
<dbReference type="InterPro" id="IPR021986">
    <property type="entry name" value="Spherulin4"/>
</dbReference>
<dbReference type="EMBL" id="ML996571">
    <property type="protein sequence ID" value="KAF2758819.1"/>
    <property type="molecule type" value="Genomic_DNA"/>
</dbReference>
<evidence type="ECO:0000313" key="1">
    <source>
        <dbReference type="EMBL" id="KAF2758819.1"/>
    </source>
</evidence>
<keyword evidence="2" id="KW-1185">Reference proteome</keyword>
<evidence type="ECO:0000313" key="2">
    <source>
        <dbReference type="Proteomes" id="UP000799437"/>
    </source>
</evidence>
<dbReference type="AlphaFoldDB" id="A0A6A6W9I2"/>
<dbReference type="RefSeq" id="XP_033601270.1">
    <property type="nucleotide sequence ID" value="XM_033748196.1"/>
</dbReference>
<gene>
    <name evidence="1" type="ORF">EJ05DRAFT_510697</name>
</gene>
<name>A0A6A6W9I2_9PEZI</name>
<proteinExistence type="predicted"/>
<reference evidence="1" key="1">
    <citation type="journal article" date="2020" name="Stud. Mycol.">
        <title>101 Dothideomycetes genomes: a test case for predicting lifestyles and emergence of pathogens.</title>
        <authorList>
            <person name="Haridas S."/>
            <person name="Albert R."/>
            <person name="Binder M."/>
            <person name="Bloem J."/>
            <person name="Labutti K."/>
            <person name="Salamov A."/>
            <person name="Andreopoulos B."/>
            <person name="Baker S."/>
            <person name="Barry K."/>
            <person name="Bills G."/>
            <person name="Bluhm B."/>
            <person name="Cannon C."/>
            <person name="Castanera R."/>
            <person name="Culley D."/>
            <person name="Daum C."/>
            <person name="Ezra D."/>
            <person name="Gonzalez J."/>
            <person name="Henrissat B."/>
            <person name="Kuo A."/>
            <person name="Liang C."/>
            <person name="Lipzen A."/>
            <person name="Lutzoni F."/>
            <person name="Magnuson J."/>
            <person name="Mondo S."/>
            <person name="Nolan M."/>
            <person name="Ohm R."/>
            <person name="Pangilinan J."/>
            <person name="Park H.-J."/>
            <person name="Ramirez L."/>
            <person name="Alfaro M."/>
            <person name="Sun H."/>
            <person name="Tritt A."/>
            <person name="Yoshinaga Y."/>
            <person name="Zwiers L.-H."/>
            <person name="Turgeon B."/>
            <person name="Goodwin S."/>
            <person name="Spatafora J."/>
            <person name="Crous P."/>
            <person name="Grigoriev I."/>
        </authorList>
    </citation>
    <scope>NUCLEOTIDE SEQUENCE</scope>
    <source>
        <strain evidence="1">CBS 121739</strain>
    </source>
</reference>
<sequence length="251" mass="28045">MAPPPSVFVPLYIYPNPGAWDQLYQAAWQYPDLDFTVVVNPHSGPGSSALPDANYTREIPKLNEFDNVRTLGYVATDYGSKALDLTLAEIAMYAAWAEKSANMTMDGVFFDETPTHYDANADAYMQAVSTAVQESDGFGESFVVHNPGYIPDQRYMAYADLTVVFEQTYSAWMEMGISHQLDDLNYNKRNLVSLVHSLPDITEESLKCLADHLQLLTGHVFLTSLDSAYYQSFSPQFGEYVALLSSIRGLR</sequence>
<protein>
    <recommendedName>
        <fullName evidence="3">Cell surface spherulin 4-like protein</fullName>
    </recommendedName>
</protein>